<dbReference type="OMA" id="EHNHNVV"/>
<evidence type="ECO:0000259" key="6">
    <source>
        <dbReference type="PROSITE" id="PS50192"/>
    </source>
</evidence>
<dbReference type="Proteomes" id="UP000011750">
    <property type="component" value="Chromosome A03"/>
</dbReference>
<dbReference type="InterPro" id="IPR021538">
    <property type="entry name" value="Syntaxin-5_N"/>
</dbReference>
<dbReference type="PROSITE" id="PS50192">
    <property type="entry name" value="T_SNARE"/>
    <property type="match status" value="1"/>
</dbReference>
<keyword evidence="3" id="KW-0653">Protein transport</keyword>
<dbReference type="PANTHER" id="PTHR19957:SF415">
    <property type="entry name" value="SYNTAXIN-32"/>
    <property type="match status" value="1"/>
</dbReference>
<dbReference type="InterPro" id="IPR000727">
    <property type="entry name" value="T_SNARE_dom"/>
</dbReference>
<dbReference type="FunCoup" id="M4CCL5">
    <property type="interactions" value="4760"/>
</dbReference>
<dbReference type="PROSITE" id="PS00914">
    <property type="entry name" value="SYNTAXIN"/>
    <property type="match status" value="1"/>
</dbReference>
<reference evidence="7 8" key="2">
    <citation type="journal article" date="2018" name="Hortic Res">
        <title>Improved Brassica rapa reference genome by single-molecule sequencing and chromosome conformation capture technologies.</title>
        <authorList>
            <person name="Zhang L."/>
            <person name="Cai X."/>
            <person name="Wu J."/>
            <person name="Liu M."/>
            <person name="Grob S."/>
            <person name="Cheng F."/>
            <person name="Liang J."/>
            <person name="Cai C."/>
            <person name="Liu Z."/>
            <person name="Liu B."/>
            <person name="Wang F."/>
            <person name="Li S."/>
            <person name="Liu F."/>
            <person name="Li X."/>
            <person name="Cheng L."/>
            <person name="Yang W."/>
            <person name="Li M.H."/>
            <person name="Grossniklaus U."/>
            <person name="Zheng H."/>
            <person name="Wang X."/>
        </authorList>
    </citation>
    <scope>NUCLEOTIDE SEQUENCE [LARGE SCALE GENOMIC DNA]</scope>
    <source>
        <strain evidence="7 8">cv. Chiifu-401-42</strain>
    </source>
</reference>
<keyword evidence="5" id="KW-1133">Transmembrane helix</keyword>
<dbReference type="GO" id="GO:0006886">
    <property type="term" value="P:intracellular protein transport"/>
    <property type="evidence" value="ECO:0000318"/>
    <property type="project" value="GO_Central"/>
</dbReference>
<keyword evidence="2" id="KW-0813">Transport</keyword>
<dbReference type="GO" id="GO:0000149">
    <property type="term" value="F:SNARE binding"/>
    <property type="evidence" value="ECO:0000318"/>
    <property type="project" value="GO_Central"/>
</dbReference>
<organism evidence="7 8">
    <name type="scientific">Brassica campestris</name>
    <name type="common">Field mustard</name>
    <dbReference type="NCBI Taxonomy" id="3711"/>
    <lineage>
        <taxon>Eukaryota</taxon>
        <taxon>Viridiplantae</taxon>
        <taxon>Streptophyta</taxon>
        <taxon>Embryophyta</taxon>
        <taxon>Tracheophyta</taxon>
        <taxon>Spermatophyta</taxon>
        <taxon>Magnoliopsida</taxon>
        <taxon>eudicotyledons</taxon>
        <taxon>Gunneridae</taxon>
        <taxon>Pentapetalae</taxon>
        <taxon>rosids</taxon>
        <taxon>malvids</taxon>
        <taxon>Brassicales</taxon>
        <taxon>Brassicaceae</taxon>
        <taxon>Brassiceae</taxon>
        <taxon>Brassica</taxon>
    </lineage>
</organism>
<reference evidence="7" key="3">
    <citation type="submission" date="2023-03" db="UniProtKB">
        <authorList>
            <consortium name="EnsemblPlants"/>
        </authorList>
    </citation>
    <scope>IDENTIFICATION</scope>
    <source>
        <strain evidence="7">cv. Chiifu-401-42</strain>
    </source>
</reference>
<dbReference type="InterPro" id="IPR006012">
    <property type="entry name" value="Syntaxin/epimorphin_CS"/>
</dbReference>
<evidence type="ECO:0000256" key="3">
    <source>
        <dbReference type="ARBA" id="ARBA00022927"/>
    </source>
</evidence>
<reference evidence="7 8" key="1">
    <citation type="journal article" date="2011" name="Nat. Genet.">
        <title>The genome of the mesopolyploid crop species Brassica rapa.</title>
        <authorList>
            <consortium name="Brassica rapa Genome Sequencing Project Consortium"/>
            <person name="Wang X."/>
            <person name="Wang H."/>
            <person name="Wang J."/>
            <person name="Sun R."/>
            <person name="Wu J."/>
            <person name="Liu S."/>
            <person name="Bai Y."/>
            <person name="Mun J.H."/>
            <person name="Bancroft I."/>
            <person name="Cheng F."/>
            <person name="Huang S."/>
            <person name="Li X."/>
            <person name="Hua W."/>
            <person name="Wang J."/>
            <person name="Wang X."/>
            <person name="Freeling M."/>
            <person name="Pires J.C."/>
            <person name="Paterson A.H."/>
            <person name="Chalhoub B."/>
            <person name="Wang B."/>
            <person name="Hayward A."/>
            <person name="Sharpe A.G."/>
            <person name="Park B.S."/>
            <person name="Weisshaar B."/>
            <person name="Liu B."/>
            <person name="Li B."/>
            <person name="Liu B."/>
            <person name="Tong C."/>
            <person name="Song C."/>
            <person name="Duran C."/>
            <person name="Peng C."/>
            <person name="Geng C."/>
            <person name="Koh C."/>
            <person name="Lin C."/>
            <person name="Edwards D."/>
            <person name="Mu D."/>
            <person name="Shen D."/>
            <person name="Soumpourou E."/>
            <person name="Li F."/>
            <person name="Fraser F."/>
            <person name="Conant G."/>
            <person name="Lassalle G."/>
            <person name="King G.J."/>
            <person name="Bonnema G."/>
            <person name="Tang H."/>
            <person name="Wang H."/>
            <person name="Belcram H."/>
            <person name="Zhou H."/>
            <person name="Hirakawa H."/>
            <person name="Abe H."/>
            <person name="Guo H."/>
            <person name="Wang H."/>
            <person name="Jin H."/>
            <person name="Parkin I.A."/>
            <person name="Batley J."/>
            <person name="Kim J.S."/>
            <person name="Just J."/>
            <person name="Li J."/>
            <person name="Xu J."/>
            <person name="Deng J."/>
            <person name="Kim J.A."/>
            <person name="Li J."/>
            <person name="Yu J."/>
            <person name="Meng J."/>
            <person name="Wang J."/>
            <person name="Min J."/>
            <person name="Poulain J."/>
            <person name="Wang J."/>
            <person name="Hatakeyama K."/>
            <person name="Wu K."/>
            <person name="Wang L."/>
            <person name="Fang L."/>
            <person name="Trick M."/>
            <person name="Links M.G."/>
            <person name="Zhao M."/>
            <person name="Jin M."/>
            <person name="Ramchiary N."/>
            <person name="Drou N."/>
            <person name="Berkman P.J."/>
            <person name="Cai Q."/>
            <person name="Huang Q."/>
            <person name="Li R."/>
            <person name="Tabata S."/>
            <person name="Cheng S."/>
            <person name="Zhang S."/>
            <person name="Zhang S."/>
            <person name="Huang S."/>
            <person name="Sato S."/>
            <person name="Sun S."/>
            <person name="Kwon S.J."/>
            <person name="Choi S.R."/>
            <person name="Lee T.H."/>
            <person name="Fan W."/>
            <person name="Zhao X."/>
            <person name="Tan X."/>
            <person name="Xu X."/>
            <person name="Wang Y."/>
            <person name="Qiu Y."/>
            <person name="Yin Y."/>
            <person name="Li Y."/>
            <person name="Du Y."/>
            <person name="Liao Y."/>
            <person name="Lim Y."/>
            <person name="Narusaka Y."/>
            <person name="Wang Y."/>
            <person name="Wang Z."/>
            <person name="Li Z."/>
            <person name="Wang Z."/>
            <person name="Xiong Z."/>
            <person name="Zhang Z."/>
        </authorList>
    </citation>
    <scope>NUCLEOTIDE SEQUENCE [LARGE SCALE GENOMIC DNA]</scope>
    <source>
        <strain evidence="7 8">cv. Chiifu-401-42</strain>
    </source>
</reference>
<feature type="region of interest" description="Disordered" evidence="4">
    <location>
        <begin position="195"/>
        <end position="271"/>
    </location>
</feature>
<accession>M4CCL5</accession>
<dbReference type="GO" id="GO:0031201">
    <property type="term" value="C:SNARE complex"/>
    <property type="evidence" value="ECO:0000318"/>
    <property type="project" value="GO_Central"/>
</dbReference>
<dbReference type="InterPro" id="IPR045242">
    <property type="entry name" value="Syntaxin"/>
</dbReference>
<dbReference type="Pfam" id="PF05739">
    <property type="entry name" value="SNARE"/>
    <property type="match status" value="1"/>
</dbReference>
<dbReference type="Gramene" id="Bra001945.1">
    <property type="protein sequence ID" value="Bra001945.1-P"/>
    <property type="gene ID" value="Bra001945"/>
</dbReference>
<evidence type="ECO:0000313" key="7">
    <source>
        <dbReference type="EnsemblPlants" id="Bra001945.1-P"/>
    </source>
</evidence>
<evidence type="ECO:0000256" key="5">
    <source>
        <dbReference type="SAM" id="Phobius"/>
    </source>
</evidence>
<dbReference type="GO" id="GO:0006888">
    <property type="term" value="P:endoplasmic reticulum to Golgi vesicle-mediated transport"/>
    <property type="evidence" value="ECO:0000318"/>
    <property type="project" value="GO_Central"/>
</dbReference>
<dbReference type="InParanoid" id="M4CCL5"/>
<dbReference type="GO" id="GO:0048278">
    <property type="term" value="P:vesicle docking"/>
    <property type="evidence" value="ECO:0000318"/>
    <property type="project" value="GO_Central"/>
</dbReference>
<protein>
    <recommendedName>
        <fullName evidence="6">t-SNARE coiled-coil homology domain-containing protein</fullName>
    </recommendedName>
</protein>
<dbReference type="Pfam" id="PF11416">
    <property type="entry name" value="Syntaxin-5_N"/>
    <property type="match status" value="1"/>
</dbReference>
<dbReference type="eggNOG" id="KOG0812">
    <property type="taxonomic scope" value="Eukaryota"/>
</dbReference>
<dbReference type="SUPFAM" id="SSF47661">
    <property type="entry name" value="t-snare proteins"/>
    <property type="match status" value="1"/>
</dbReference>
<keyword evidence="8" id="KW-1185">Reference proteome</keyword>
<dbReference type="GO" id="GO:0000139">
    <property type="term" value="C:Golgi membrane"/>
    <property type="evidence" value="ECO:0000318"/>
    <property type="project" value="GO_Central"/>
</dbReference>
<proteinExistence type="inferred from homology"/>
<evidence type="ECO:0000256" key="1">
    <source>
        <dbReference type="ARBA" id="ARBA00009063"/>
    </source>
</evidence>
<keyword evidence="5" id="KW-0812">Transmembrane</keyword>
<dbReference type="GO" id="GO:0005484">
    <property type="term" value="F:SNAP receptor activity"/>
    <property type="evidence" value="ECO:0000318"/>
    <property type="project" value="GO_Central"/>
</dbReference>
<dbReference type="EnsemblPlants" id="Bra001945.1">
    <property type="protein sequence ID" value="Bra001945.1-P"/>
    <property type="gene ID" value="Bra001945"/>
</dbReference>
<evidence type="ECO:0000256" key="2">
    <source>
        <dbReference type="ARBA" id="ARBA00022448"/>
    </source>
</evidence>
<name>M4CCL5_BRACM</name>
<dbReference type="AlphaFoldDB" id="M4CCL5"/>
<comment type="similarity">
    <text evidence="1">Belongs to the syntaxin family.</text>
</comment>
<dbReference type="STRING" id="51351.M4CCL5"/>
<dbReference type="InterPro" id="IPR010989">
    <property type="entry name" value="SNARE"/>
</dbReference>
<feature type="compositionally biased region" description="Polar residues" evidence="4">
    <location>
        <begin position="202"/>
        <end position="214"/>
    </location>
</feature>
<keyword evidence="5" id="KW-0472">Membrane</keyword>
<evidence type="ECO:0000256" key="4">
    <source>
        <dbReference type="SAM" id="MobiDB-lite"/>
    </source>
</evidence>
<sequence length="367" mass="41403">MQARHGHSSYRDRTNEFFGVVETLRRSIAPAANNVPYGGGRREDPRSAAVMQSEFNRRASVIGLAIHQTSQKLSKLAQLEMEEAVVFLAYTLSIEFNQLCHLVAKSVAKRSSVFDDPTREIGELTAVIKQEISGLNTALIDLQAVRNSHNDERNISRDTTTHSATVVDDLKNRLMDTTKEFKDVLTLRTENMKIHENRRQRFTNNPSKESTNPFVRQRPLASKPAPSQPAPLPWANSSSSSSSQLVPRRQGEAESSPLLQQSQQQQQQQMVPLQDTYMESRAEALHNVESTIHELSNIFTQLATMVSQQGEIAIRIDQNMEDTLANVEGAQSQLARYLNSISSNRWLMIKIFFVLIAFLMVFLFFVA</sequence>
<feature type="domain" description="T-SNARE coiled-coil homology" evidence="6">
    <location>
        <begin position="275"/>
        <end position="337"/>
    </location>
</feature>
<dbReference type="GO" id="GO:0006906">
    <property type="term" value="P:vesicle fusion"/>
    <property type="evidence" value="ECO:0000318"/>
    <property type="project" value="GO_Central"/>
</dbReference>
<feature type="transmembrane region" description="Helical" evidence="5">
    <location>
        <begin position="346"/>
        <end position="366"/>
    </location>
</feature>
<dbReference type="GO" id="GO:0012505">
    <property type="term" value="C:endomembrane system"/>
    <property type="evidence" value="ECO:0000318"/>
    <property type="project" value="GO_Central"/>
</dbReference>
<dbReference type="HOGENOM" id="CLU_044998_0_0_1"/>
<dbReference type="PANTHER" id="PTHR19957">
    <property type="entry name" value="SYNTAXIN"/>
    <property type="match status" value="1"/>
</dbReference>
<dbReference type="Gene3D" id="1.20.58.70">
    <property type="match status" value="1"/>
</dbReference>
<dbReference type="CDD" id="cd15844">
    <property type="entry name" value="SNARE_syntaxin5"/>
    <property type="match status" value="1"/>
</dbReference>
<evidence type="ECO:0000313" key="8">
    <source>
        <dbReference type="Proteomes" id="UP000011750"/>
    </source>
</evidence>
<feature type="compositionally biased region" description="Low complexity" evidence="4">
    <location>
        <begin position="260"/>
        <end position="269"/>
    </location>
</feature>
<dbReference type="SMART" id="SM00397">
    <property type="entry name" value="t_SNARE"/>
    <property type="match status" value="1"/>
</dbReference>